<protein>
    <recommendedName>
        <fullName evidence="4">DUF308 domain-containing protein</fullName>
    </recommendedName>
</protein>
<proteinExistence type="predicted"/>
<evidence type="ECO:0000313" key="2">
    <source>
        <dbReference type="EMBL" id="VDG28644.1"/>
    </source>
</evidence>
<dbReference type="Proteomes" id="UP000289996">
    <property type="component" value="Unassembled WGS sequence"/>
</dbReference>
<organism evidence="2 3">
    <name type="scientific">Lactiplantibacillus mudanjiangensis</name>
    <dbReference type="NCBI Taxonomy" id="1296538"/>
    <lineage>
        <taxon>Bacteria</taxon>
        <taxon>Bacillati</taxon>
        <taxon>Bacillota</taxon>
        <taxon>Bacilli</taxon>
        <taxon>Lactobacillales</taxon>
        <taxon>Lactobacillaceae</taxon>
        <taxon>Lactiplantibacillus</taxon>
    </lineage>
</organism>
<accession>A0A660E6I2</accession>
<gene>
    <name evidence="2" type="ORF">MUDAN_MDHGFNIF_03063</name>
</gene>
<evidence type="ECO:0000313" key="3">
    <source>
        <dbReference type="Proteomes" id="UP000289996"/>
    </source>
</evidence>
<evidence type="ECO:0000256" key="1">
    <source>
        <dbReference type="SAM" id="Phobius"/>
    </source>
</evidence>
<keyword evidence="3" id="KW-1185">Reference proteome</keyword>
<feature type="transmembrane region" description="Helical" evidence="1">
    <location>
        <begin position="31"/>
        <end position="48"/>
    </location>
</feature>
<dbReference type="EMBL" id="UYIG01000121">
    <property type="protein sequence ID" value="VDG28644.1"/>
    <property type="molecule type" value="Genomic_DNA"/>
</dbReference>
<dbReference type="RefSeq" id="WP_130847683.1">
    <property type="nucleotide sequence ID" value="NZ_UYIE01000141.1"/>
</dbReference>
<keyword evidence="1" id="KW-0472">Membrane</keyword>
<dbReference type="OrthoDB" id="2292060at2"/>
<sequence>MLFLAIIGIIVFLLAIFSLFSARQSGGGWKFLAVITVISALVTIYATIKLPFWPYNQTKTEQTTKSSSATSSSAKLDSSDTVFNEDSQKKAAATTKLKEDSILKQLKTNYQSIGTFTLDRDTKTFTLKPTGKKYVKSLKIIKKYPSKNQKARTTVVSNYESLSKSIKKNLAKGYTVRVLEPGTTKTLLSLKDGQVLVNNLKK</sequence>
<keyword evidence="1" id="KW-1133">Transmembrane helix</keyword>
<name>A0A660E6I2_9LACO</name>
<dbReference type="AlphaFoldDB" id="A0A660E6I2"/>
<reference evidence="2 3" key="1">
    <citation type="submission" date="2018-11" db="EMBL/GenBank/DDBJ databases">
        <authorList>
            <person name="Wuyts S."/>
        </authorList>
    </citation>
    <scope>NUCLEOTIDE SEQUENCE [LARGE SCALE GENOMIC DNA]</scope>
    <source>
        <strain evidence="2">Lactobacillus mudanjiangensis AMBF249</strain>
    </source>
</reference>
<keyword evidence="1" id="KW-0812">Transmembrane</keyword>
<evidence type="ECO:0008006" key="4">
    <source>
        <dbReference type="Google" id="ProtNLM"/>
    </source>
</evidence>